<evidence type="ECO:0000313" key="3">
    <source>
        <dbReference type="Proteomes" id="UP000295727"/>
    </source>
</evidence>
<keyword evidence="3" id="KW-1185">Reference proteome</keyword>
<dbReference type="RefSeq" id="WP_134758250.1">
    <property type="nucleotide sequence ID" value="NZ_CP038151.1"/>
</dbReference>
<reference evidence="2 3" key="1">
    <citation type="submission" date="2019-03" db="EMBL/GenBank/DDBJ databases">
        <title>Paraburkholderia sp. 7MH5, isolated from subtropical forest soil.</title>
        <authorList>
            <person name="Gao Z.-H."/>
            <person name="Qiu L.-H."/>
        </authorList>
    </citation>
    <scope>NUCLEOTIDE SEQUENCE [LARGE SCALE GENOMIC DNA]</scope>
    <source>
        <strain evidence="2 3">7MH5</strain>
    </source>
</reference>
<name>A0A4P7D6S2_9BURK</name>
<accession>A0A4P7D6S2</accession>
<sequence>MACLNERIVGAICLLLSGYALADGPIADAPEEMTVASIAPMPVEIVAPIPGPQNYLQRYEFQYQAQEHAPFDTQLTNFYSAQVTHDFRFGGGKADPTPGPVPQQTSSELHLGGPPVPALTISQLPDTTLTIGAQPQRRLSLNVDDWVFSATARVAILHSHSTGATLSVRRGF</sequence>
<dbReference type="KEGG" id="ppai:E1956_36560"/>
<dbReference type="AlphaFoldDB" id="A0A4P7D6S2"/>
<dbReference type="OrthoDB" id="8941471at2"/>
<dbReference type="EMBL" id="CP038151">
    <property type="protein sequence ID" value="QBR02730.1"/>
    <property type="molecule type" value="Genomic_DNA"/>
</dbReference>
<evidence type="ECO:0000256" key="1">
    <source>
        <dbReference type="SAM" id="SignalP"/>
    </source>
</evidence>
<dbReference type="Proteomes" id="UP000295727">
    <property type="component" value="Chromosome 4"/>
</dbReference>
<keyword evidence="1" id="KW-0732">Signal</keyword>
<feature type="signal peptide" evidence="1">
    <location>
        <begin position="1"/>
        <end position="22"/>
    </location>
</feature>
<protein>
    <submittedName>
        <fullName evidence="2">Uncharacterized protein</fullName>
    </submittedName>
</protein>
<evidence type="ECO:0000313" key="2">
    <source>
        <dbReference type="EMBL" id="QBR02730.1"/>
    </source>
</evidence>
<feature type="chain" id="PRO_5020617449" evidence="1">
    <location>
        <begin position="23"/>
        <end position="172"/>
    </location>
</feature>
<organism evidence="2 3">
    <name type="scientific">Paraburkholderia pallida</name>
    <dbReference type="NCBI Taxonomy" id="2547399"/>
    <lineage>
        <taxon>Bacteria</taxon>
        <taxon>Pseudomonadati</taxon>
        <taxon>Pseudomonadota</taxon>
        <taxon>Betaproteobacteria</taxon>
        <taxon>Burkholderiales</taxon>
        <taxon>Burkholderiaceae</taxon>
        <taxon>Paraburkholderia</taxon>
    </lineage>
</organism>
<gene>
    <name evidence="2" type="ORF">E1956_36560</name>
</gene>
<proteinExistence type="predicted"/>